<dbReference type="OrthoDB" id="51323at2157"/>
<dbReference type="STRING" id="679901.Mzhil_1820"/>
<dbReference type="Pfam" id="PF02593">
    <property type="entry name" value="DUF166"/>
    <property type="match status" value="1"/>
</dbReference>
<protein>
    <recommendedName>
        <fullName evidence="3">Thymidylate synthase</fullName>
    </recommendedName>
</protein>
<dbReference type="RefSeq" id="WP_013899091.1">
    <property type="nucleotide sequence ID" value="NC_015676.1"/>
</dbReference>
<gene>
    <name evidence="1" type="ordered locus">Mzhil_1820</name>
</gene>
<keyword evidence="2" id="KW-1185">Reference proteome</keyword>
<proteinExistence type="predicted"/>
<dbReference type="EMBL" id="CP002101">
    <property type="protein sequence ID" value="AEH61655.1"/>
    <property type="molecule type" value="Genomic_DNA"/>
</dbReference>
<dbReference type="Proteomes" id="UP000006622">
    <property type="component" value="Chromosome"/>
</dbReference>
<dbReference type="GeneID" id="10823463"/>
<reference evidence="1 2" key="1">
    <citation type="submission" date="2010-07" db="EMBL/GenBank/DDBJ databases">
        <title>The complete genome of Methanosalsum zhilinae DSM 4017.</title>
        <authorList>
            <consortium name="US DOE Joint Genome Institute (JGI-PGF)"/>
            <person name="Lucas S."/>
            <person name="Copeland A."/>
            <person name="Lapidus A."/>
            <person name="Glavina del Rio T."/>
            <person name="Dalin E."/>
            <person name="Tice H."/>
            <person name="Bruce D."/>
            <person name="Goodwin L."/>
            <person name="Pitluck S."/>
            <person name="Kyrpides N."/>
            <person name="Mavromatis K."/>
            <person name="Ovchinnikova G."/>
            <person name="Daligault H."/>
            <person name="Detter J.C."/>
            <person name="Han C."/>
            <person name="Tapia R."/>
            <person name="Larimer F."/>
            <person name="Land M."/>
            <person name="Hauser L."/>
            <person name="Markowitz V."/>
            <person name="Cheng J.-F."/>
            <person name="Hugenholtz P."/>
            <person name="Woyke T."/>
            <person name="Wu D."/>
            <person name="Spring S."/>
            <person name="Schueler E."/>
            <person name="Brambilla E."/>
            <person name="Klenk H.-P."/>
            <person name="Eisen J.A."/>
        </authorList>
    </citation>
    <scope>NUCLEOTIDE SEQUENCE [LARGE SCALE GENOMIC DNA]</scope>
    <source>
        <strain evidence="2">DSM 4017 / NBRC 107636 / OCM 62 / WeN5</strain>
    </source>
</reference>
<dbReference type="HOGENOM" id="CLU_077076_0_0_2"/>
<dbReference type="AlphaFoldDB" id="F7XQQ5"/>
<sequence length="250" mass="27576">MRICILYSGEFGRKVIGNLVNLSGFCVSCGDLCDQCRRCRPSAADQIVGIYEITQNLPEFIEEPEEYLPAMIPECDLLIAMDLHPDLLTGLPDIAEKAGISGVIVPVEQHRLGPPGIIEKVRKDLESKGIDCEFPRAFCSLEKCGKPVIDRFVEMGFGKPVLRVQLNERKDHIVAADVITDAPCGSTCFVARKLRGTAVKEYKETVSSAHHAYPCTAGMEIDPQIGDTILHRAGYIIRKSVEDALEDCKK</sequence>
<evidence type="ECO:0000313" key="2">
    <source>
        <dbReference type="Proteomes" id="UP000006622"/>
    </source>
</evidence>
<dbReference type="KEGG" id="mzh:Mzhil_1820"/>
<dbReference type="InterPro" id="IPR003745">
    <property type="entry name" value="DUF166"/>
</dbReference>
<accession>F7XQQ5</accession>
<evidence type="ECO:0008006" key="3">
    <source>
        <dbReference type="Google" id="ProtNLM"/>
    </source>
</evidence>
<organism evidence="1 2">
    <name type="scientific">Methanosalsum zhilinae (strain DSM 4017 / NBRC 107636 / OCM 62 / WeN5)</name>
    <name type="common">Methanohalophilus zhilinae</name>
    <dbReference type="NCBI Taxonomy" id="679901"/>
    <lineage>
        <taxon>Archaea</taxon>
        <taxon>Methanobacteriati</taxon>
        <taxon>Methanobacteriota</taxon>
        <taxon>Stenosarchaea group</taxon>
        <taxon>Methanomicrobia</taxon>
        <taxon>Methanosarcinales</taxon>
        <taxon>Methanosarcinaceae</taxon>
        <taxon>Methanosalsum</taxon>
    </lineage>
</organism>
<evidence type="ECO:0000313" key="1">
    <source>
        <dbReference type="EMBL" id="AEH61655.1"/>
    </source>
</evidence>
<name>F7XQQ5_METZD</name>